<dbReference type="RefSeq" id="WP_055737899.1">
    <property type="nucleotide sequence ID" value="NZ_JAAIWL010000017.1"/>
</dbReference>
<reference evidence="2 3" key="1">
    <citation type="submission" date="2015-09" db="EMBL/GenBank/DDBJ databases">
        <title>Genome sequencing project for genomic taxonomy and phylogenomics of Bacillus-like bacteria.</title>
        <authorList>
            <person name="Liu B."/>
            <person name="Wang J."/>
            <person name="Zhu Y."/>
            <person name="Liu G."/>
            <person name="Chen Q."/>
            <person name="Chen Z."/>
            <person name="Lan J."/>
            <person name="Che J."/>
            <person name="Ge C."/>
            <person name="Shi H."/>
            <person name="Pan Z."/>
            <person name="Liu X."/>
        </authorList>
    </citation>
    <scope>NUCLEOTIDE SEQUENCE [LARGE SCALE GENOMIC DNA]</scope>
    <source>
        <strain evidence="2 3">LMG 18435</strain>
    </source>
</reference>
<keyword evidence="1" id="KW-0812">Transmembrane</keyword>
<keyword evidence="3" id="KW-1185">Reference proteome</keyword>
<protein>
    <submittedName>
        <fullName evidence="2">Uncharacterized protein</fullName>
    </submittedName>
</protein>
<evidence type="ECO:0000256" key="1">
    <source>
        <dbReference type="SAM" id="Phobius"/>
    </source>
</evidence>
<keyword evidence="1" id="KW-0472">Membrane</keyword>
<proteinExistence type="predicted"/>
<comment type="caution">
    <text evidence="2">The sequence shown here is derived from an EMBL/GenBank/DDBJ whole genome shotgun (WGS) entry which is preliminary data.</text>
</comment>
<organism evidence="2 3">
    <name type="scientific">Heyndrickxia shackletonii</name>
    <dbReference type="NCBI Taxonomy" id="157838"/>
    <lineage>
        <taxon>Bacteria</taxon>
        <taxon>Bacillati</taxon>
        <taxon>Bacillota</taxon>
        <taxon>Bacilli</taxon>
        <taxon>Bacillales</taxon>
        <taxon>Bacillaceae</taxon>
        <taxon>Heyndrickxia</taxon>
    </lineage>
</organism>
<dbReference type="Proteomes" id="UP000051888">
    <property type="component" value="Unassembled WGS sequence"/>
</dbReference>
<dbReference type="PATRIC" id="fig|157838.3.peg.175"/>
<name>A0A0Q3WUU1_9BACI</name>
<evidence type="ECO:0000313" key="3">
    <source>
        <dbReference type="Proteomes" id="UP000051888"/>
    </source>
</evidence>
<evidence type="ECO:0000313" key="2">
    <source>
        <dbReference type="EMBL" id="KQL52219.1"/>
    </source>
</evidence>
<feature type="transmembrane region" description="Helical" evidence="1">
    <location>
        <begin position="47"/>
        <end position="66"/>
    </location>
</feature>
<gene>
    <name evidence="2" type="ORF">AN964_00800</name>
</gene>
<sequence length="71" mass="8236">MMLKLFICSFILLFLSFVFWLYAHLSPVYMDKMASPTSHDHLKTWSNLGTGIFLISTVILLIILIMRKKAD</sequence>
<accession>A0A0Q3WUU1</accession>
<keyword evidence="1" id="KW-1133">Transmembrane helix</keyword>
<dbReference type="EMBL" id="LJJC01000004">
    <property type="protein sequence ID" value="KQL52219.1"/>
    <property type="molecule type" value="Genomic_DNA"/>
</dbReference>
<dbReference type="AlphaFoldDB" id="A0A0Q3WUU1"/>